<sequence length="292" mass="31275">MVPPIQKEKAERFLKLHHDEAILVLLNSWDTGSSKLIEACGYKAIATTSMGIAASMGYPDCQVIRLPEMLEVITGIVNGVQAPVTVDIEAGYGNDLYEVIESVKQIIATGIAGINIEDSIHLSPVLIDEQEFCERIAAIRSLSNALGFHLVINARTDAFYTGSGTPAEKLAESIRRGNKYREAGADCIFVQPVWEKAAIATLVKEINAPINILSNPTIGAGGLPPSVPELQDLGVARVSLGSSMMKATLALIKKVARELSGQGTYHTLSEVMNPLDEAVQAYNMAIGKTSSL</sequence>
<keyword evidence="1" id="KW-0456">Lyase</keyword>
<dbReference type="EMBL" id="JAJNEC010000005">
    <property type="protein sequence ID" value="MCD2424831.1"/>
    <property type="molecule type" value="Genomic_DNA"/>
</dbReference>
<evidence type="ECO:0000313" key="2">
    <source>
        <dbReference type="Proteomes" id="UP001199816"/>
    </source>
</evidence>
<gene>
    <name evidence="1" type="ORF">LQ567_18760</name>
</gene>
<keyword evidence="2" id="KW-1185">Reference proteome</keyword>
<proteinExistence type="predicted"/>
<comment type="caution">
    <text evidence="1">The sequence shown here is derived from an EMBL/GenBank/DDBJ whole genome shotgun (WGS) entry which is preliminary data.</text>
</comment>
<dbReference type="CDD" id="cd00377">
    <property type="entry name" value="ICL_PEPM"/>
    <property type="match status" value="1"/>
</dbReference>
<dbReference type="SUPFAM" id="SSF51621">
    <property type="entry name" value="Phosphoenolpyruvate/pyruvate domain"/>
    <property type="match status" value="1"/>
</dbReference>
<organism evidence="1 2">
    <name type="scientific">Niabella pedocola</name>
    <dbReference type="NCBI Taxonomy" id="1752077"/>
    <lineage>
        <taxon>Bacteria</taxon>
        <taxon>Pseudomonadati</taxon>
        <taxon>Bacteroidota</taxon>
        <taxon>Chitinophagia</taxon>
        <taxon>Chitinophagales</taxon>
        <taxon>Chitinophagaceae</taxon>
        <taxon>Niabella</taxon>
    </lineage>
</organism>
<dbReference type="InterPro" id="IPR040442">
    <property type="entry name" value="Pyrv_kinase-like_dom_sf"/>
</dbReference>
<evidence type="ECO:0000313" key="1">
    <source>
        <dbReference type="EMBL" id="MCD2424831.1"/>
    </source>
</evidence>
<reference evidence="1 2" key="1">
    <citation type="submission" date="2021-11" db="EMBL/GenBank/DDBJ databases">
        <title>Genomic of Niabella pedocola.</title>
        <authorList>
            <person name="Wu T."/>
        </authorList>
    </citation>
    <scope>NUCLEOTIDE SEQUENCE [LARGE SCALE GENOMIC DNA]</scope>
    <source>
        <strain evidence="1 2">JCM 31011</strain>
    </source>
</reference>
<accession>A0ABS8PUT0</accession>
<dbReference type="PANTHER" id="PTHR42905">
    <property type="entry name" value="PHOSPHOENOLPYRUVATE CARBOXYLASE"/>
    <property type="match status" value="1"/>
</dbReference>
<dbReference type="Proteomes" id="UP001199816">
    <property type="component" value="Unassembled WGS sequence"/>
</dbReference>
<dbReference type="InterPro" id="IPR015813">
    <property type="entry name" value="Pyrv/PenolPyrv_kinase-like_dom"/>
</dbReference>
<name>A0ABS8PUT0_9BACT</name>
<dbReference type="Gene3D" id="3.20.20.60">
    <property type="entry name" value="Phosphoenolpyruvate-binding domains"/>
    <property type="match status" value="1"/>
</dbReference>
<dbReference type="GO" id="GO:0016829">
    <property type="term" value="F:lyase activity"/>
    <property type="evidence" value="ECO:0007669"/>
    <property type="project" value="UniProtKB-KW"/>
</dbReference>
<protein>
    <submittedName>
        <fullName evidence="1">Isocitrate lyase/phosphoenolpyruvate mutase family protein</fullName>
    </submittedName>
</protein>
<dbReference type="Pfam" id="PF13714">
    <property type="entry name" value="PEP_mutase"/>
    <property type="match status" value="1"/>
</dbReference>
<dbReference type="PANTHER" id="PTHR42905:SF16">
    <property type="entry name" value="CARBOXYPHOSPHONOENOLPYRUVATE PHOSPHONOMUTASE-LIKE PROTEIN (AFU_ORTHOLOGUE AFUA_5G07230)"/>
    <property type="match status" value="1"/>
</dbReference>
<dbReference type="RefSeq" id="WP_231007116.1">
    <property type="nucleotide sequence ID" value="NZ_JAJNEC010000005.1"/>
</dbReference>
<dbReference type="InterPro" id="IPR039556">
    <property type="entry name" value="ICL/PEPM"/>
</dbReference>